<evidence type="ECO:0000313" key="4">
    <source>
        <dbReference type="Proteomes" id="UP000799429"/>
    </source>
</evidence>
<reference evidence="3" key="1">
    <citation type="journal article" date="2020" name="Stud. Mycol.">
        <title>101 Dothideomycetes genomes: a test case for predicting lifestyles and emergence of pathogens.</title>
        <authorList>
            <person name="Haridas S."/>
            <person name="Albert R."/>
            <person name="Binder M."/>
            <person name="Bloem J."/>
            <person name="Labutti K."/>
            <person name="Salamov A."/>
            <person name="Andreopoulos B."/>
            <person name="Baker S."/>
            <person name="Barry K."/>
            <person name="Bills G."/>
            <person name="Bluhm B."/>
            <person name="Cannon C."/>
            <person name="Castanera R."/>
            <person name="Culley D."/>
            <person name="Daum C."/>
            <person name="Ezra D."/>
            <person name="Gonzalez J."/>
            <person name="Henrissat B."/>
            <person name="Kuo A."/>
            <person name="Liang C."/>
            <person name="Lipzen A."/>
            <person name="Lutzoni F."/>
            <person name="Magnuson J."/>
            <person name="Mondo S."/>
            <person name="Nolan M."/>
            <person name="Ohm R."/>
            <person name="Pangilinan J."/>
            <person name="Park H.-J."/>
            <person name="Ramirez L."/>
            <person name="Alfaro M."/>
            <person name="Sun H."/>
            <person name="Tritt A."/>
            <person name="Yoshinaga Y."/>
            <person name="Zwiers L.-H."/>
            <person name="Turgeon B."/>
            <person name="Goodwin S."/>
            <person name="Spatafora J."/>
            <person name="Crous P."/>
            <person name="Grigoriev I."/>
        </authorList>
    </citation>
    <scope>NUCLEOTIDE SEQUENCE</scope>
    <source>
        <strain evidence="3">CBS 101060</strain>
    </source>
</reference>
<accession>A0A9P4SA04</accession>
<comment type="caution">
    <text evidence="3">The sequence shown here is derived from an EMBL/GenBank/DDBJ whole genome shotgun (WGS) entry which is preliminary data.</text>
</comment>
<feature type="compositionally biased region" description="Polar residues" evidence="1">
    <location>
        <begin position="355"/>
        <end position="375"/>
    </location>
</feature>
<keyword evidence="4" id="KW-1185">Reference proteome</keyword>
<proteinExistence type="predicted"/>
<dbReference type="PROSITE" id="PS50888">
    <property type="entry name" value="BHLH"/>
    <property type="match status" value="1"/>
</dbReference>
<feature type="compositionally biased region" description="Low complexity" evidence="1">
    <location>
        <begin position="334"/>
        <end position="346"/>
    </location>
</feature>
<sequence>MNQPDQLAWSQSEQFETMAAAPPDHDFTNFLDLDIDLDFPIFDQQNTEPSQESQQVNELSKSLDMQHLPSDEASRQPLENNIDPQLHQLQPSAGVQNARSSFYDFGVQPQYAQQQQQQQQQQPVQPSFSIPQEHTFQFHRGVPPTPNSMEMRGDIHRYIANMDPQTRAILEQRYQLRQDDMAFTPLVSPAVTPHEAQFRIAPEYTTVPGAYFSPLTSPALEAQNHAPRQYHPHPHTASSPAAASPIDLNVNMAGDAASSPVEPTRKLRSKRSTAARGTAPSSRVRQSPITKPQRRKATLSSVLPPKEVSDLLDEAQRTRSAGLGVPHRHDSSEAESISPEPLSESLMGPPPRPGSVTQSPSITAMNNSGPSTDAQNMAPATPASLMRLQKSPSAASTNIPTMVSCDPLAHPTFSEPQPMMEDLTLPEAATTGPLSSRPSIARLDTAVHITNPEDTPRLTSRKTPKLDISSTPSGPIAASAKASPSLSAITSPSGSTTARKTEKVGGRGTAKKRGSTTASILVSPALRPKISPSIKPLLPEGTAISPEAHALLLASKSNYQNILDGTHVPGVSYPEALSTNLTSKRTSHKIAEQGRRNRINMALQEMQSLLPKESSPKIVARDDIAASGSNGNSGAAEKGNSKAATVESAIVYIRLLQKEAGEREKEVEELRRRLGEMEKALGKPKGGNGAAAREGKGDRQVEAVTGDVAGGIQKSAVESENNSAKRSAVDDT</sequence>
<evidence type="ECO:0000259" key="2">
    <source>
        <dbReference type="PROSITE" id="PS50888"/>
    </source>
</evidence>
<feature type="region of interest" description="Disordered" evidence="1">
    <location>
        <begin position="451"/>
        <end position="516"/>
    </location>
</feature>
<protein>
    <recommendedName>
        <fullName evidence="2">BHLH domain-containing protein</fullName>
    </recommendedName>
</protein>
<dbReference type="AlphaFoldDB" id="A0A9P4SA04"/>
<dbReference type="OrthoDB" id="5344169at2759"/>
<feature type="compositionally biased region" description="Polar residues" evidence="1">
    <location>
        <begin position="716"/>
        <end position="725"/>
    </location>
</feature>
<organism evidence="3 4">
    <name type="scientific">Patellaria atrata CBS 101060</name>
    <dbReference type="NCBI Taxonomy" id="1346257"/>
    <lineage>
        <taxon>Eukaryota</taxon>
        <taxon>Fungi</taxon>
        <taxon>Dikarya</taxon>
        <taxon>Ascomycota</taxon>
        <taxon>Pezizomycotina</taxon>
        <taxon>Dothideomycetes</taxon>
        <taxon>Dothideomycetes incertae sedis</taxon>
        <taxon>Patellariales</taxon>
        <taxon>Patellariaceae</taxon>
        <taxon>Patellaria</taxon>
    </lineage>
</organism>
<dbReference type="EMBL" id="MU006098">
    <property type="protein sequence ID" value="KAF2838012.1"/>
    <property type="molecule type" value="Genomic_DNA"/>
</dbReference>
<dbReference type="SUPFAM" id="SSF47459">
    <property type="entry name" value="HLH, helix-loop-helix DNA-binding domain"/>
    <property type="match status" value="1"/>
</dbReference>
<feature type="compositionally biased region" description="Low complexity" evidence="1">
    <location>
        <begin position="472"/>
        <end position="488"/>
    </location>
</feature>
<dbReference type="SMART" id="SM00353">
    <property type="entry name" value="HLH"/>
    <property type="match status" value="1"/>
</dbReference>
<feature type="compositionally biased region" description="Polar residues" evidence="1">
    <location>
        <begin position="279"/>
        <end position="290"/>
    </location>
</feature>
<dbReference type="InterPro" id="IPR011598">
    <property type="entry name" value="bHLH_dom"/>
</dbReference>
<feature type="compositionally biased region" description="Polar residues" evidence="1">
    <location>
        <begin position="489"/>
        <end position="498"/>
    </location>
</feature>
<dbReference type="Pfam" id="PF00010">
    <property type="entry name" value="HLH"/>
    <property type="match status" value="1"/>
</dbReference>
<feature type="domain" description="BHLH" evidence="2">
    <location>
        <begin position="583"/>
        <end position="656"/>
    </location>
</feature>
<dbReference type="Gene3D" id="4.10.280.10">
    <property type="entry name" value="Helix-loop-helix DNA-binding domain"/>
    <property type="match status" value="1"/>
</dbReference>
<evidence type="ECO:0000256" key="1">
    <source>
        <dbReference type="SAM" id="MobiDB-lite"/>
    </source>
</evidence>
<dbReference type="InterPro" id="IPR036638">
    <property type="entry name" value="HLH_DNA-bd_sf"/>
</dbReference>
<evidence type="ECO:0000313" key="3">
    <source>
        <dbReference type="EMBL" id="KAF2838012.1"/>
    </source>
</evidence>
<dbReference type="Proteomes" id="UP000799429">
    <property type="component" value="Unassembled WGS sequence"/>
</dbReference>
<gene>
    <name evidence="3" type="ORF">M501DRAFT_936713</name>
</gene>
<dbReference type="CDD" id="cd11392">
    <property type="entry name" value="bHLH_ScPHO4_like"/>
    <property type="match status" value="1"/>
</dbReference>
<feature type="compositionally biased region" description="Polar residues" evidence="1">
    <location>
        <begin position="1"/>
        <end position="15"/>
    </location>
</feature>
<feature type="region of interest" description="Disordered" evidence="1">
    <location>
        <begin position="253"/>
        <end position="378"/>
    </location>
</feature>
<name>A0A9P4SA04_9PEZI</name>
<feature type="region of interest" description="Disordered" evidence="1">
    <location>
        <begin position="676"/>
        <end position="732"/>
    </location>
</feature>
<dbReference type="GO" id="GO:0046983">
    <property type="term" value="F:protein dimerization activity"/>
    <property type="evidence" value="ECO:0007669"/>
    <property type="project" value="InterPro"/>
</dbReference>
<feature type="region of interest" description="Disordered" evidence="1">
    <location>
        <begin position="1"/>
        <end position="27"/>
    </location>
</feature>